<keyword evidence="4" id="KW-0482">Metalloprotease</keyword>
<dbReference type="RefSeq" id="WP_141420378.1">
    <property type="nucleotide sequence ID" value="NZ_VIAR01000001.1"/>
</dbReference>
<comment type="cofactor">
    <cofactor evidence="1">
        <name>Zn(2+)</name>
        <dbReference type="ChEBI" id="CHEBI:29105"/>
    </cofactor>
</comment>
<dbReference type="GO" id="GO:0080164">
    <property type="term" value="P:regulation of nitric oxide metabolic process"/>
    <property type="evidence" value="ECO:0007669"/>
    <property type="project" value="TreeGrafter"/>
</dbReference>
<evidence type="ECO:0000256" key="3">
    <source>
        <dbReference type="ARBA" id="ARBA00022801"/>
    </source>
</evidence>
<dbReference type="Proteomes" id="UP000317169">
    <property type="component" value="Unassembled WGS sequence"/>
</dbReference>
<dbReference type="GO" id="GO:0008237">
    <property type="term" value="F:metallopeptidase activity"/>
    <property type="evidence" value="ECO:0007669"/>
    <property type="project" value="UniProtKB-KW"/>
</dbReference>
<name>A0A507ZUM3_9FLAO</name>
<gene>
    <name evidence="5" type="ORF">FKR84_01315</name>
</gene>
<dbReference type="GO" id="GO:0006508">
    <property type="term" value="P:proteolysis"/>
    <property type="evidence" value="ECO:0007669"/>
    <property type="project" value="UniProtKB-KW"/>
</dbReference>
<evidence type="ECO:0000256" key="2">
    <source>
        <dbReference type="ARBA" id="ARBA00022670"/>
    </source>
</evidence>
<keyword evidence="3" id="KW-0378">Hydrolase</keyword>
<protein>
    <submittedName>
        <fullName evidence="5">DUF1704 domain-containing protein</fullName>
    </submittedName>
</protein>
<proteinExistence type="predicted"/>
<comment type="caution">
    <text evidence="5">The sequence shown here is derived from an EMBL/GenBank/DDBJ whole genome shotgun (WGS) entry which is preliminary data.</text>
</comment>
<dbReference type="PANTHER" id="PTHR31817">
    <property type="match status" value="1"/>
</dbReference>
<dbReference type="InterPro" id="IPR012548">
    <property type="entry name" value="MATCAP"/>
</dbReference>
<evidence type="ECO:0000256" key="4">
    <source>
        <dbReference type="ARBA" id="ARBA00023049"/>
    </source>
</evidence>
<dbReference type="AlphaFoldDB" id="A0A507ZUM3"/>
<dbReference type="OrthoDB" id="9785840at2"/>
<keyword evidence="6" id="KW-1185">Reference proteome</keyword>
<organism evidence="5 6">
    <name type="scientific">Haloflavibacter putidus</name>
    <dbReference type="NCBI Taxonomy" id="2576776"/>
    <lineage>
        <taxon>Bacteria</taxon>
        <taxon>Pseudomonadati</taxon>
        <taxon>Bacteroidota</taxon>
        <taxon>Flavobacteriia</taxon>
        <taxon>Flavobacteriales</taxon>
        <taxon>Flavobacteriaceae</taxon>
        <taxon>Haloflavibacter</taxon>
    </lineage>
</organism>
<evidence type="ECO:0000313" key="6">
    <source>
        <dbReference type="Proteomes" id="UP000317169"/>
    </source>
</evidence>
<dbReference type="SMART" id="SM01154">
    <property type="entry name" value="DUF1704"/>
    <property type="match status" value="1"/>
</dbReference>
<dbReference type="PANTHER" id="PTHR31817:SF0">
    <property type="entry name" value="CHROMOSOME UNDETERMINED SCAFFOLD_67, WHOLE GENOME SHOTGUN SEQUENCE"/>
    <property type="match status" value="1"/>
</dbReference>
<evidence type="ECO:0000256" key="1">
    <source>
        <dbReference type="ARBA" id="ARBA00001947"/>
    </source>
</evidence>
<keyword evidence="2" id="KW-0645">Protease</keyword>
<sequence length="616" mass="71141">MLHISDFSEKSIQKILTTLREENAVNCELPGDGWMHVENNLPYLIIYRQIDEETGIKKMINSGGSYLIIGKDKFEGYQEFLKQLSHQRATRFGSYMLFEMYLGKKDSRKFVIKGPADRITSTLQLLDEELKKSTNLSEDLKLTADIQDTKHRQAPNTKALMSIDEAKKTGALLVGLEIPPVFKDEEYGIFPLFFRKFRDFLIPAVQRAVYDFIRVQTKDPVKSYYALGRQSLKQLVFDIDKELSAIGQSFQFLWLVAPVNIQNIKKTFFDSNYQKVVDYHYRLLPIDPSLLKRRLYNLRIDEINDPAMNYIFNEKREELDKQITMLNERGSKNFFYNSIRLFKGVDNELCVQAQDILDKVPPEEVTNKEDMCDAHYFHDLAHKEFNYFKEQDSNFDCKVHLRDDVNIMMVSNGELYIPNNYTMSAKEAKALVQHEVGTHVLTYYNGRSQPLQQLSVGLADYEFLQEGMAVMAEYLIGGLTANRLRTLAGRVIAGQALIDGGGFQEIFRLLHQEKDFSADMAFNITSRIMQGGGFIKDIIYLKGLIELRHYLEDDGEYEPLVTGKFALKHLNVIQELTQRNVLKTPRLKPSYLTNPDAKKRLQLIRDGLPISQMITP</sequence>
<evidence type="ECO:0000313" key="5">
    <source>
        <dbReference type="EMBL" id="TQD40647.1"/>
    </source>
</evidence>
<dbReference type="Pfam" id="PF08014">
    <property type="entry name" value="MATCAP"/>
    <property type="match status" value="1"/>
</dbReference>
<reference evidence="5 6" key="1">
    <citation type="submission" date="2019-06" db="EMBL/GenBank/DDBJ databases">
        <title>Flavibacter putida gen. nov., sp. nov., a novel marine bacterium of the family Flavobacteriaceae isolated from coastal seawater.</title>
        <authorList>
            <person name="Feng X."/>
        </authorList>
    </citation>
    <scope>NUCLEOTIDE SEQUENCE [LARGE SCALE GENOMIC DNA]</scope>
    <source>
        <strain evidence="5 6">PLHSN227</strain>
    </source>
</reference>
<accession>A0A507ZUM3</accession>
<dbReference type="EMBL" id="VIAR01000001">
    <property type="protein sequence ID" value="TQD40647.1"/>
    <property type="molecule type" value="Genomic_DNA"/>
</dbReference>